<evidence type="ECO:0000313" key="3">
    <source>
        <dbReference type="Proteomes" id="UP000177349"/>
    </source>
</evidence>
<reference evidence="2 3" key="1">
    <citation type="journal article" date="2016" name="Nat. Commun.">
        <title>Thousands of microbial genomes shed light on interconnected biogeochemical processes in an aquifer system.</title>
        <authorList>
            <person name="Anantharaman K."/>
            <person name="Brown C.T."/>
            <person name="Hug L.A."/>
            <person name="Sharon I."/>
            <person name="Castelle C.J."/>
            <person name="Probst A.J."/>
            <person name="Thomas B.C."/>
            <person name="Singh A."/>
            <person name="Wilkins M.J."/>
            <person name="Karaoz U."/>
            <person name="Brodie E.L."/>
            <person name="Williams K.H."/>
            <person name="Hubbard S.S."/>
            <person name="Banfield J.F."/>
        </authorList>
    </citation>
    <scope>NUCLEOTIDE SEQUENCE [LARGE SCALE GENOMIC DNA]</scope>
</reference>
<proteinExistence type="predicted"/>
<comment type="caution">
    <text evidence="2">The sequence shown here is derived from an EMBL/GenBank/DDBJ whole genome shotgun (WGS) entry which is preliminary data.</text>
</comment>
<evidence type="ECO:0000313" key="2">
    <source>
        <dbReference type="EMBL" id="OGY92747.1"/>
    </source>
</evidence>
<dbReference type="Proteomes" id="UP000177349">
    <property type="component" value="Unassembled WGS sequence"/>
</dbReference>
<keyword evidence="1" id="KW-0812">Transmembrane</keyword>
<keyword evidence="1" id="KW-0472">Membrane</keyword>
<organism evidence="2 3">
    <name type="scientific">Candidatus Komeilibacteria bacterium RIFCSPLOWO2_01_FULL_53_11</name>
    <dbReference type="NCBI Taxonomy" id="1798552"/>
    <lineage>
        <taxon>Bacteria</taxon>
        <taxon>Candidatus Komeiliibacteriota</taxon>
    </lineage>
</organism>
<keyword evidence="1" id="KW-1133">Transmembrane helix</keyword>
<evidence type="ECO:0000256" key="1">
    <source>
        <dbReference type="SAM" id="Phobius"/>
    </source>
</evidence>
<dbReference type="EMBL" id="MHKN01000011">
    <property type="protein sequence ID" value="OGY92747.1"/>
    <property type="molecule type" value="Genomic_DNA"/>
</dbReference>
<name>A0A1G2BX38_9BACT</name>
<protein>
    <recommendedName>
        <fullName evidence="4">Baseplate protein J-like domain-containing protein</fullName>
    </recommendedName>
</protein>
<gene>
    <name evidence="2" type="ORF">A3B31_00030</name>
</gene>
<dbReference type="AlphaFoldDB" id="A0A1G2BX38"/>
<feature type="transmembrane region" description="Helical" evidence="1">
    <location>
        <begin position="12"/>
        <end position="31"/>
    </location>
</feature>
<evidence type="ECO:0008006" key="4">
    <source>
        <dbReference type="Google" id="ProtNLM"/>
    </source>
</evidence>
<sequence length="368" mass="40418">MSTSRRRYLRIVNIFITLTVLALLATVYLTFARALIFVPGDREQFTATASAEVDLGNDESSIATTVLSQEFEVSDTFDIRAKESASKKAGGTVTIVNKYSRNQPLVRSTRLVTQDGKLFRIAESVNVPAGGTTKVFAEADEEGDSYLIGATTFSIPGLWEGLRDLIYAESTEPMTYERIVSSVVTAEDIAAAQDALQKKITQMALDEFKVQTPETHVTERMLTTGTSKFSTSPAEGEESTTLTAHLKQEFTAVSIDREHLGNFIKEHLIGKLPDPNQFIELIPDSVTYSLTSLNEDRSKAQIDAEASAWIHSQSALPALEMKQLTGKTLQAAREYLTAAGVPQASIELSLPWIPLLPFLENHIALQIQ</sequence>
<accession>A0A1G2BX38</accession>